<dbReference type="EMBL" id="JBDPZC010000002">
    <property type="protein sequence ID" value="MEO3712607.1"/>
    <property type="molecule type" value="Genomic_DNA"/>
</dbReference>
<dbReference type="InterPro" id="IPR052036">
    <property type="entry name" value="Hydrolase/PRTase-associated"/>
</dbReference>
<name>A0ABV0GC27_9BURK</name>
<dbReference type="Gene3D" id="3.30.1870.10">
    <property type="entry name" value="EreA-like, domain 2"/>
    <property type="match status" value="1"/>
</dbReference>
<proteinExistence type="predicted"/>
<sequence>MPVLPPRPRPAMLARPPARLLSIGLATLLSGLLGPAPARAEQAPPWQAWPVRSATGDARSDDAADFAPLTAGLAGVRVLGLAEQTHGGHEEFATKLRLLRHLHETQGFDVLLLESGFFDVGQLQQDVQAAAKARSKASAARASSWTRGAPGNVFYMYSKSVEGQALMAYLDQQQAMGRPLLVAGIDSQHSGLRSQQDLARGLRRALQRGVGGARGRALAEDAGWQAYARQLNTLFTLSRQAPPAAERQAFLARSQALQDALCAVREARAKPGGAGWWCRVIRSMDAQARSLWSNGADYQRDQAMGDNAIWLMEQLHPGRKAVVWGHTVHLARGFQRDPGHLQAGEVMHRQWGPAYQVLQFSAAGGRYLDYVSLQEAEVPAQPPQALEQQLAREHPGQAVLVRASAPVTLPQFAYEYGQGGVENSQQPGQLGRHWDWLWLLPSISPARMAP</sequence>
<keyword evidence="2" id="KW-1185">Reference proteome</keyword>
<evidence type="ECO:0000313" key="2">
    <source>
        <dbReference type="Proteomes" id="UP001462640"/>
    </source>
</evidence>
<dbReference type="Gene3D" id="3.40.1660.10">
    <property type="entry name" value="EreA-like (biosynthetic domain)"/>
    <property type="match status" value="1"/>
</dbReference>
<comment type="caution">
    <text evidence="1">The sequence shown here is derived from an EMBL/GenBank/DDBJ whole genome shotgun (WGS) entry which is preliminary data.</text>
</comment>
<dbReference type="Gene3D" id="1.20.1440.30">
    <property type="entry name" value="Biosynthetic Protein domain"/>
    <property type="match status" value="1"/>
</dbReference>
<reference evidence="1 2" key="1">
    <citation type="submission" date="2024-05" db="EMBL/GenBank/DDBJ databases">
        <title>Roseateles sp. 2.12 16S ribosomal RNA gene Genome sequencing and assembly.</title>
        <authorList>
            <person name="Woo H."/>
        </authorList>
    </citation>
    <scope>NUCLEOTIDE SEQUENCE [LARGE SCALE GENOMIC DNA]</scope>
    <source>
        <strain evidence="1 2">2.12</strain>
    </source>
</reference>
<dbReference type="PANTHER" id="PTHR31299:SF0">
    <property type="entry name" value="ESTERASE, PUTATIVE (AFU_ORTHOLOGUE AFUA_1G05850)-RELATED"/>
    <property type="match status" value="1"/>
</dbReference>
<dbReference type="CDD" id="cd14728">
    <property type="entry name" value="Ere-like"/>
    <property type="match status" value="1"/>
</dbReference>
<protein>
    <submittedName>
        <fullName evidence="1">Erythromycin esterase family protein</fullName>
    </submittedName>
</protein>
<dbReference type="PANTHER" id="PTHR31299">
    <property type="entry name" value="ESTERASE, PUTATIVE (AFU_ORTHOLOGUE AFUA_1G05850)-RELATED"/>
    <property type="match status" value="1"/>
</dbReference>
<gene>
    <name evidence="1" type="ORF">ABDJ40_07480</name>
</gene>
<dbReference type="Pfam" id="PF05139">
    <property type="entry name" value="Erythro_esteras"/>
    <property type="match status" value="1"/>
</dbReference>
<dbReference type="RefSeq" id="WP_347608259.1">
    <property type="nucleotide sequence ID" value="NZ_JBDPZC010000002.1"/>
</dbReference>
<organism evidence="1 2">
    <name type="scientific">Roseateles flavus</name>
    <dbReference type="NCBI Taxonomy" id="3149041"/>
    <lineage>
        <taxon>Bacteria</taxon>
        <taxon>Pseudomonadati</taxon>
        <taxon>Pseudomonadota</taxon>
        <taxon>Betaproteobacteria</taxon>
        <taxon>Burkholderiales</taxon>
        <taxon>Sphaerotilaceae</taxon>
        <taxon>Roseateles</taxon>
    </lineage>
</organism>
<dbReference type="InterPro" id="IPR007815">
    <property type="entry name" value="Emycin_Estase"/>
</dbReference>
<accession>A0ABV0GC27</accession>
<dbReference type="Proteomes" id="UP001462640">
    <property type="component" value="Unassembled WGS sequence"/>
</dbReference>
<dbReference type="SUPFAM" id="SSF159501">
    <property type="entry name" value="EreA/ChaN-like"/>
    <property type="match status" value="1"/>
</dbReference>
<evidence type="ECO:0000313" key="1">
    <source>
        <dbReference type="EMBL" id="MEO3712607.1"/>
    </source>
</evidence>